<keyword evidence="5 10" id="KW-0378">Hydrolase</keyword>
<dbReference type="InterPro" id="IPR013780">
    <property type="entry name" value="Glyco_hydro_b"/>
</dbReference>
<dbReference type="CDD" id="cd14752">
    <property type="entry name" value="GH31_N"/>
    <property type="match status" value="1"/>
</dbReference>
<evidence type="ECO:0000259" key="11">
    <source>
        <dbReference type="Pfam" id="PF01055"/>
    </source>
</evidence>
<dbReference type="STRING" id="1965070.A0A3S3PR81"/>
<dbReference type="SUPFAM" id="SSF74650">
    <property type="entry name" value="Galactose mutarotase-like"/>
    <property type="match status" value="1"/>
</dbReference>
<evidence type="ECO:0000256" key="9">
    <source>
        <dbReference type="ARBA" id="ARBA00042895"/>
    </source>
</evidence>
<feature type="domain" description="Glycoside hydrolase family 31 N-terminal" evidence="12">
    <location>
        <begin position="44"/>
        <end position="237"/>
    </location>
</feature>
<keyword evidence="4" id="KW-0732">Signal</keyword>
<dbReference type="GO" id="GO:0005975">
    <property type="term" value="P:carbohydrate metabolic process"/>
    <property type="evidence" value="ECO:0007669"/>
    <property type="project" value="InterPro"/>
</dbReference>
<evidence type="ECO:0000256" key="8">
    <source>
        <dbReference type="ARBA" id="ARBA00023295"/>
    </source>
</evidence>
<comment type="caution">
    <text evidence="14">The sequence shown here is derived from an EMBL/GenBank/DDBJ whole genome shotgun (WGS) entry which is preliminary data.</text>
</comment>
<dbReference type="OrthoDB" id="3237269at2759"/>
<evidence type="ECO:0000256" key="5">
    <source>
        <dbReference type="ARBA" id="ARBA00022801"/>
    </source>
</evidence>
<dbReference type="FunFam" id="2.60.40.1180:FF:000023">
    <property type="entry name" value="neutral alpha-glucosidase AB isoform X2"/>
    <property type="match status" value="1"/>
</dbReference>
<dbReference type="Pfam" id="PF21365">
    <property type="entry name" value="Glyco_hydro_31_3rd"/>
    <property type="match status" value="1"/>
</dbReference>
<evidence type="ECO:0000313" key="14">
    <source>
        <dbReference type="EMBL" id="RWS14928.1"/>
    </source>
</evidence>
<dbReference type="PANTHER" id="PTHR22762">
    <property type="entry name" value="ALPHA-GLUCOSIDASE"/>
    <property type="match status" value="1"/>
</dbReference>
<sequence length="804" mass="92420">MKRGNSQWNLESQTVRQMDDGLGVEAQLTHLITGVKLKVEFFSALNDGSVLRMKINELQSERARFEAKDALVDDIKYSKIDILTADANQIELGFGQQNNRHKAVINASPFRIDILKGDDLLISEEEHEEPSPPSPGLWEETFKSFTDSKPFGPMSVGMDINFIEFDHVYGIPEHADSFSLKNTNDGGDPYRLYNLDVFEYELQSRMALYGAIPFILAHSARASVGVLWLNPSETWIDIESSSEGVAGYLAKLVSGDSKSRFTHWFSETGVIDVWFMMGPKPSDVVAQNAKITGVMQMPPYYSLGYHQSRWNYFSDKEVMEVDRGFDEHDIPLDAIWLDVEYTADRSKKYFTWDSRSFSDPKTLTSNLTSMGRRLITIIDPHLKRDTDYAVYNEAVKENYLIKTKEGNDYDGWCWPGASVYPDYINPVVREWWSAKFNPEFFPGFEGGLVDYWNDMNEPSVFNGPEITAAKDLRHFNNWEHRDVHNIYGFYMTKATYQGLMTHRPNLRPFILTRSFFAGSQRYVAMWTGDNQAKWDHLKMVVPMLLSLASAGYTFAGADVPGFFFNPPSEELVTRWYQAAAFQLFFRAHAHIDTNRREPWLFSEQTKKEIRSAIRVRYAYLPYIYTLVYEHTLNGLPPLRPLWFEFPQDINTFDIDDTFLLGDALLIHPVTAEGVTSVKIYFPEKETDIWYNAESNKVYNGGSHAIVSVTTSNIPFFQRGGTIIAKRNRFRRSAALTLNDPFTFDIVLEPRKRSAYGRIYLDDGYTFDYKSGSYIYANITFERKDKIHTLIRVATSQLKVGSKEL</sequence>
<dbReference type="Gene3D" id="2.60.40.1180">
    <property type="entry name" value="Golgi alpha-mannosidase II"/>
    <property type="match status" value="2"/>
</dbReference>
<accession>A0A3S3PR81</accession>
<gene>
    <name evidence="14" type="ORF">B4U79_00117</name>
</gene>
<dbReference type="InterPro" id="IPR011013">
    <property type="entry name" value="Gal_mutarotase_sf_dom"/>
</dbReference>
<keyword evidence="7" id="KW-0325">Glycoprotein</keyword>
<feature type="domain" description="Glycoside hydrolase family 31 TIM barrel" evidence="11">
    <location>
        <begin position="296"/>
        <end position="626"/>
    </location>
</feature>
<dbReference type="AlphaFoldDB" id="A0A3S3PR81"/>
<evidence type="ECO:0000313" key="15">
    <source>
        <dbReference type="Proteomes" id="UP000285301"/>
    </source>
</evidence>
<evidence type="ECO:0000256" key="2">
    <source>
        <dbReference type="ARBA" id="ARBA00004833"/>
    </source>
</evidence>
<evidence type="ECO:0000256" key="3">
    <source>
        <dbReference type="ARBA" id="ARBA00007806"/>
    </source>
</evidence>
<keyword evidence="15" id="KW-1185">Reference proteome</keyword>
<comment type="pathway">
    <text evidence="2">Glycan metabolism; N-glycan metabolism.</text>
</comment>
<dbReference type="InterPro" id="IPR017853">
    <property type="entry name" value="GH"/>
</dbReference>
<dbReference type="GO" id="GO:0030246">
    <property type="term" value="F:carbohydrate binding"/>
    <property type="evidence" value="ECO:0007669"/>
    <property type="project" value="InterPro"/>
</dbReference>
<evidence type="ECO:0000259" key="13">
    <source>
        <dbReference type="Pfam" id="PF21365"/>
    </source>
</evidence>
<evidence type="ECO:0000256" key="4">
    <source>
        <dbReference type="ARBA" id="ARBA00022729"/>
    </source>
</evidence>
<dbReference type="Gene3D" id="3.20.20.80">
    <property type="entry name" value="Glycosidases"/>
    <property type="match status" value="1"/>
</dbReference>
<dbReference type="Gene3D" id="2.60.40.1760">
    <property type="entry name" value="glycosyl hydrolase (family 31)"/>
    <property type="match status" value="1"/>
</dbReference>
<dbReference type="InterPro" id="IPR025887">
    <property type="entry name" value="Glyco_hydro_31_N_dom"/>
</dbReference>
<reference evidence="14 15" key="1">
    <citation type="journal article" date="2018" name="Gigascience">
        <title>Genomes of trombidid mites reveal novel predicted allergens and laterally-transferred genes associated with secondary metabolism.</title>
        <authorList>
            <person name="Dong X."/>
            <person name="Chaisiri K."/>
            <person name="Xia D."/>
            <person name="Armstrong S.D."/>
            <person name="Fang Y."/>
            <person name="Donnelly M.J."/>
            <person name="Kadowaki T."/>
            <person name="McGarry J.W."/>
            <person name="Darby A.C."/>
            <person name="Makepeace B.L."/>
        </authorList>
    </citation>
    <scope>NUCLEOTIDE SEQUENCE [LARGE SCALE GENOMIC DNA]</scope>
    <source>
        <strain evidence="14">UoL-WK</strain>
    </source>
</reference>
<evidence type="ECO:0000256" key="1">
    <source>
        <dbReference type="ARBA" id="ARBA00004240"/>
    </source>
</evidence>
<dbReference type="PANTHER" id="PTHR22762:SF54">
    <property type="entry name" value="BCDNA.GH04962"/>
    <property type="match status" value="1"/>
</dbReference>
<comment type="similarity">
    <text evidence="3 10">Belongs to the glycosyl hydrolase 31 family.</text>
</comment>
<evidence type="ECO:0000259" key="12">
    <source>
        <dbReference type="Pfam" id="PF13802"/>
    </source>
</evidence>
<dbReference type="CDD" id="cd06603">
    <property type="entry name" value="GH31_GANC_GANAB_alpha"/>
    <property type="match status" value="1"/>
</dbReference>
<proteinExistence type="inferred from homology"/>
<dbReference type="InterPro" id="IPR000322">
    <property type="entry name" value="Glyco_hydro_31_TIM"/>
</dbReference>
<dbReference type="EMBL" id="NCKU01000588">
    <property type="protein sequence ID" value="RWS14928.1"/>
    <property type="molecule type" value="Genomic_DNA"/>
</dbReference>
<keyword evidence="8 10" id="KW-0326">Glycosidase</keyword>
<dbReference type="GO" id="GO:0006491">
    <property type="term" value="P:N-glycan processing"/>
    <property type="evidence" value="ECO:0007669"/>
    <property type="project" value="TreeGrafter"/>
</dbReference>
<dbReference type="SUPFAM" id="SSF51011">
    <property type="entry name" value="Glycosyl hydrolase domain"/>
    <property type="match status" value="1"/>
</dbReference>
<dbReference type="Pfam" id="PF01055">
    <property type="entry name" value="Glyco_hydro_31_2nd"/>
    <property type="match status" value="1"/>
</dbReference>
<evidence type="ECO:0000256" key="10">
    <source>
        <dbReference type="RuleBase" id="RU361185"/>
    </source>
</evidence>
<evidence type="ECO:0000256" key="7">
    <source>
        <dbReference type="ARBA" id="ARBA00023180"/>
    </source>
</evidence>
<dbReference type="Pfam" id="PF13802">
    <property type="entry name" value="Gal_mutarotas_2"/>
    <property type="match status" value="1"/>
</dbReference>
<dbReference type="SUPFAM" id="SSF51445">
    <property type="entry name" value="(Trans)glycosidases"/>
    <property type="match status" value="1"/>
</dbReference>
<organism evidence="14 15">
    <name type="scientific">Dinothrombium tinctorium</name>
    <dbReference type="NCBI Taxonomy" id="1965070"/>
    <lineage>
        <taxon>Eukaryota</taxon>
        <taxon>Metazoa</taxon>
        <taxon>Ecdysozoa</taxon>
        <taxon>Arthropoda</taxon>
        <taxon>Chelicerata</taxon>
        <taxon>Arachnida</taxon>
        <taxon>Acari</taxon>
        <taxon>Acariformes</taxon>
        <taxon>Trombidiformes</taxon>
        <taxon>Prostigmata</taxon>
        <taxon>Anystina</taxon>
        <taxon>Parasitengona</taxon>
        <taxon>Trombidioidea</taxon>
        <taxon>Trombidiidae</taxon>
        <taxon>Dinothrombium</taxon>
    </lineage>
</organism>
<evidence type="ECO:0000256" key="6">
    <source>
        <dbReference type="ARBA" id="ARBA00022824"/>
    </source>
</evidence>
<comment type="subcellular location">
    <subcellularLocation>
        <location evidence="1">Endoplasmic reticulum</location>
    </subcellularLocation>
</comment>
<dbReference type="GO" id="GO:0090599">
    <property type="term" value="F:alpha-glucosidase activity"/>
    <property type="evidence" value="ECO:0007669"/>
    <property type="project" value="UniProtKB-ARBA"/>
</dbReference>
<dbReference type="Proteomes" id="UP000285301">
    <property type="component" value="Unassembled WGS sequence"/>
</dbReference>
<feature type="domain" description="Glycosyl hydrolase family 31 C-terminal" evidence="13">
    <location>
        <begin position="634"/>
        <end position="723"/>
    </location>
</feature>
<keyword evidence="6" id="KW-0256">Endoplasmic reticulum</keyword>
<dbReference type="InterPro" id="IPR048395">
    <property type="entry name" value="Glyco_hydro_31_C"/>
</dbReference>
<dbReference type="GO" id="GO:0005783">
    <property type="term" value="C:endoplasmic reticulum"/>
    <property type="evidence" value="ECO:0007669"/>
    <property type="project" value="UniProtKB-SubCell"/>
</dbReference>
<protein>
    <recommendedName>
        <fullName evidence="9">Glucosidase II subunit alpha</fullName>
    </recommendedName>
</protein>
<name>A0A3S3PR81_9ACAR</name>